<accession>A0A5K0U8U2</accession>
<gene>
    <name evidence="2" type="ORF">YASMINEVIRUS_1032</name>
</gene>
<comment type="caution">
    <text evidence="2">The sequence shown here is derived from an EMBL/GenBank/DDBJ whole genome shotgun (WGS) entry which is preliminary data.</text>
</comment>
<name>A0A5K0U8U2_9VIRU</name>
<evidence type="ECO:0000313" key="3">
    <source>
        <dbReference type="Proteomes" id="UP000594342"/>
    </source>
</evidence>
<protein>
    <submittedName>
        <fullName evidence="2">Uncharacterized protein</fullName>
    </submittedName>
</protein>
<dbReference type="Proteomes" id="UP000594342">
    <property type="component" value="Unassembled WGS sequence"/>
</dbReference>
<keyword evidence="1" id="KW-0812">Transmembrane</keyword>
<keyword evidence="1" id="KW-1133">Transmembrane helix</keyword>
<sequence length="215" mass="23180">MEGGISSFNSASNSTSDPTDLYNLLKTENGVVLVCFLSGLMSMSVADIKNPICPVICILIFAVLAGMIISALCPTEIRPYVAMALLVVSGFGLLVRLFKGEDKQAVTTPNFVFSYTNSCEGRVSSDLTKLMKMGGPSVTLNNDASVEKIMNVIESNTKGVVDPAVKKARNKIISKLRTSKLTDYSGVLFHNDSIVYLVIKFDANSSKPVLVIRID</sequence>
<keyword evidence="3" id="KW-1185">Reference proteome</keyword>
<organism evidence="2 3">
    <name type="scientific">Yasminevirus sp. GU-2018</name>
    <dbReference type="NCBI Taxonomy" id="2420051"/>
    <lineage>
        <taxon>Viruses</taxon>
        <taxon>Varidnaviria</taxon>
        <taxon>Bamfordvirae</taxon>
        <taxon>Nucleocytoviricota</taxon>
        <taxon>Megaviricetes</taxon>
        <taxon>Imitervirales</taxon>
        <taxon>Mimiviridae</taxon>
        <taxon>Klosneuvirinae</taxon>
        <taxon>Yasminevirus</taxon>
        <taxon>Yasminevirus saudimassiliense</taxon>
    </lineage>
</organism>
<evidence type="ECO:0000313" key="2">
    <source>
        <dbReference type="EMBL" id="VBB18569.1"/>
    </source>
</evidence>
<feature type="transmembrane region" description="Helical" evidence="1">
    <location>
        <begin position="77"/>
        <end position="98"/>
    </location>
</feature>
<evidence type="ECO:0000256" key="1">
    <source>
        <dbReference type="SAM" id="Phobius"/>
    </source>
</evidence>
<dbReference type="EMBL" id="UPSH01000001">
    <property type="protein sequence ID" value="VBB18569.1"/>
    <property type="molecule type" value="Genomic_DNA"/>
</dbReference>
<proteinExistence type="predicted"/>
<keyword evidence="1" id="KW-0472">Membrane</keyword>
<reference evidence="2 3" key="1">
    <citation type="submission" date="2018-10" db="EMBL/GenBank/DDBJ databases">
        <authorList>
            <consortium name="IHU Genomes"/>
        </authorList>
    </citation>
    <scope>NUCLEOTIDE SEQUENCE [LARGE SCALE GENOMIC DNA]</scope>
    <source>
        <strain evidence="2 3">A1</strain>
    </source>
</reference>
<feature type="transmembrane region" description="Helical" evidence="1">
    <location>
        <begin position="53"/>
        <end position="71"/>
    </location>
</feature>